<name>A0A9P6YT64_9FUNG</name>
<proteinExistence type="predicted"/>
<feature type="domain" description="BZIP" evidence="8">
    <location>
        <begin position="75"/>
        <end position="138"/>
    </location>
</feature>
<keyword evidence="4" id="KW-0804">Transcription</keyword>
<dbReference type="PRINTS" id="PR00042">
    <property type="entry name" value="LEUZIPPRFOS"/>
</dbReference>
<accession>A0A9P6YT64</accession>
<reference evidence="9 10" key="1">
    <citation type="journal article" date="2020" name="Microb. Genom.">
        <title>Genetic diversity of clinical and environmental Mucorales isolates obtained from an investigation of mucormycosis cases among solid organ transplant recipients.</title>
        <authorList>
            <person name="Nguyen M.H."/>
            <person name="Kaul D."/>
            <person name="Muto C."/>
            <person name="Cheng S.J."/>
            <person name="Richter R.A."/>
            <person name="Bruno V.M."/>
            <person name="Liu G."/>
            <person name="Beyhan S."/>
            <person name="Sundermann A.J."/>
            <person name="Mounaud S."/>
            <person name="Pasculle A.W."/>
            <person name="Nierman W.C."/>
            <person name="Driscoll E."/>
            <person name="Cumbie R."/>
            <person name="Clancy C.J."/>
            <person name="Dupont C.L."/>
        </authorList>
    </citation>
    <scope>NUCLEOTIDE SEQUENCE [LARGE SCALE GENOMIC DNA]</scope>
    <source>
        <strain evidence="9 10">GL24</strain>
    </source>
</reference>
<dbReference type="PANTHER" id="PTHR19304">
    <property type="entry name" value="CYCLIC-AMP RESPONSE ELEMENT BINDING PROTEIN"/>
    <property type="match status" value="1"/>
</dbReference>
<comment type="subcellular location">
    <subcellularLocation>
        <location evidence="1">Nucleus</location>
    </subcellularLocation>
</comment>
<dbReference type="AlphaFoldDB" id="A0A9P6YT64"/>
<dbReference type="InterPro" id="IPR004827">
    <property type="entry name" value="bZIP"/>
</dbReference>
<protein>
    <recommendedName>
        <fullName evidence="8">BZIP domain-containing protein</fullName>
    </recommendedName>
</protein>
<keyword evidence="2" id="KW-0805">Transcription regulation</keyword>
<evidence type="ECO:0000256" key="6">
    <source>
        <dbReference type="SAM" id="Coils"/>
    </source>
</evidence>
<dbReference type="InterPro" id="IPR046347">
    <property type="entry name" value="bZIP_sf"/>
</dbReference>
<dbReference type="InterPro" id="IPR051027">
    <property type="entry name" value="bZIP_transcription_factors"/>
</dbReference>
<evidence type="ECO:0000256" key="5">
    <source>
        <dbReference type="ARBA" id="ARBA00023242"/>
    </source>
</evidence>
<dbReference type="EMBL" id="JAANIU010003042">
    <property type="protein sequence ID" value="KAG1563856.1"/>
    <property type="molecule type" value="Genomic_DNA"/>
</dbReference>
<evidence type="ECO:0000313" key="10">
    <source>
        <dbReference type="Proteomes" id="UP000740926"/>
    </source>
</evidence>
<dbReference type="GO" id="GO:0006357">
    <property type="term" value="P:regulation of transcription by RNA polymerase II"/>
    <property type="evidence" value="ECO:0007669"/>
    <property type="project" value="InterPro"/>
</dbReference>
<organism evidence="9 10">
    <name type="scientific">Rhizopus delemar</name>
    <dbReference type="NCBI Taxonomy" id="936053"/>
    <lineage>
        <taxon>Eukaryota</taxon>
        <taxon>Fungi</taxon>
        <taxon>Fungi incertae sedis</taxon>
        <taxon>Mucoromycota</taxon>
        <taxon>Mucoromycotina</taxon>
        <taxon>Mucoromycetes</taxon>
        <taxon>Mucorales</taxon>
        <taxon>Mucorineae</taxon>
        <taxon>Rhizopodaceae</taxon>
        <taxon>Rhizopus</taxon>
    </lineage>
</organism>
<dbReference type="GO" id="GO:0003677">
    <property type="term" value="F:DNA binding"/>
    <property type="evidence" value="ECO:0007669"/>
    <property type="project" value="UniProtKB-KW"/>
</dbReference>
<gene>
    <name evidence="9" type="ORF">G6F50_011594</name>
</gene>
<keyword evidence="3" id="KW-0238">DNA-binding</keyword>
<comment type="caution">
    <text evidence="9">The sequence shown here is derived from an EMBL/GenBank/DDBJ whole genome shotgun (WGS) entry which is preliminary data.</text>
</comment>
<keyword evidence="10" id="KW-1185">Reference proteome</keyword>
<dbReference type="SMART" id="SM00338">
    <property type="entry name" value="BRLZ"/>
    <property type="match status" value="1"/>
</dbReference>
<feature type="compositionally biased region" description="Basic residues" evidence="7">
    <location>
        <begin position="58"/>
        <end position="69"/>
    </location>
</feature>
<evidence type="ECO:0000259" key="8">
    <source>
        <dbReference type="PROSITE" id="PS50217"/>
    </source>
</evidence>
<dbReference type="Pfam" id="PF11785">
    <property type="entry name" value="Aft1_OSA"/>
    <property type="match status" value="1"/>
</dbReference>
<feature type="coiled-coil region" evidence="6">
    <location>
        <begin position="100"/>
        <end position="137"/>
    </location>
</feature>
<dbReference type="SUPFAM" id="SSF57959">
    <property type="entry name" value="Leucine zipper domain"/>
    <property type="match status" value="1"/>
</dbReference>
<evidence type="ECO:0000256" key="4">
    <source>
        <dbReference type="ARBA" id="ARBA00023163"/>
    </source>
</evidence>
<dbReference type="GO" id="GO:0003700">
    <property type="term" value="F:DNA-binding transcription factor activity"/>
    <property type="evidence" value="ECO:0007669"/>
    <property type="project" value="InterPro"/>
</dbReference>
<evidence type="ECO:0000256" key="7">
    <source>
        <dbReference type="SAM" id="MobiDB-lite"/>
    </source>
</evidence>
<dbReference type="PROSITE" id="PS50217">
    <property type="entry name" value="BZIP"/>
    <property type="match status" value="1"/>
</dbReference>
<evidence type="ECO:0000313" key="9">
    <source>
        <dbReference type="EMBL" id="KAG1563856.1"/>
    </source>
</evidence>
<feature type="region of interest" description="Disordered" evidence="7">
    <location>
        <begin position="43"/>
        <end position="77"/>
    </location>
</feature>
<dbReference type="CDD" id="cd14687">
    <property type="entry name" value="bZIP_ATF2"/>
    <property type="match status" value="1"/>
</dbReference>
<dbReference type="InterPro" id="IPR000837">
    <property type="entry name" value="AP-1"/>
</dbReference>
<dbReference type="Pfam" id="PF00170">
    <property type="entry name" value="bZIP_1"/>
    <property type="match status" value="1"/>
</dbReference>
<dbReference type="InterPro" id="IPR020956">
    <property type="entry name" value="TF_Aft1_OSM"/>
</dbReference>
<dbReference type="GO" id="GO:0005634">
    <property type="term" value="C:nucleus"/>
    <property type="evidence" value="ECO:0007669"/>
    <property type="project" value="UniProtKB-SubCell"/>
</dbReference>
<evidence type="ECO:0000256" key="3">
    <source>
        <dbReference type="ARBA" id="ARBA00023125"/>
    </source>
</evidence>
<keyword evidence="6" id="KW-0175">Coiled coil</keyword>
<dbReference type="Proteomes" id="UP000740926">
    <property type="component" value="Unassembled WGS sequence"/>
</dbReference>
<keyword evidence="5" id="KW-0539">Nucleus</keyword>
<dbReference type="FunFam" id="1.20.5.170:FF:000053">
    <property type="entry name" value="BZIP transcription factor AtfA"/>
    <property type="match status" value="1"/>
</dbReference>
<evidence type="ECO:0000256" key="2">
    <source>
        <dbReference type="ARBA" id="ARBA00023015"/>
    </source>
</evidence>
<evidence type="ECO:0000256" key="1">
    <source>
        <dbReference type="ARBA" id="ARBA00004123"/>
    </source>
</evidence>
<sequence>MFDELNPSGMKEEPNPFEQSFASARSSKFEFVQYKWDTCSYKSSVSSSVDSDDTVQQKKPKTKQRKRAPKKFENEEQRRDFLERNRLAALKCRQRKKQWLSNLQARADYLTQDNEQLEREANELKQEILNLKQLLLTHKDCPQYSLSNNQEKQLVYQHFTSNQPNQNTFV</sequence>
<dbReference type="Gene3D" id="1.20.5.170">
    <property type="match status" value="1"/>
</dbReference>